<comment type="caution">
    <text evidence="2">The sequence shown here is derived from an EMBL/GenBank/DDBJ whole genome shotgun (WGS) entry which is preliminary data.</text>
</comment>
<organism evidence="2">
    <name type="scientific">Fervidicoccus fontis</name>
    <dbReference type="NCBI Taxonomy" id="683846"/>
    <lineage>
        <taxon>Archaea</taxon>
        <taxon>Thermoproteota</taxon>
        <taxon>Thermoprotei</taxon>
        <taxon>Fervidicoccales</taxon>
        <taxon>Fervidicoccaceae</taxon>
        <taxon>Fervidicoccus</taxon>
    </lineage>
</organism>
<dbReference type="AlphaFoldDB" id="A0A7C1I3H4"/>
<dbReference type="Pfam" id="PF01026">
    <property type="entry name" value="TatD_DNase"/>
    <property type="match status" value="1"/>
</dbReference>
<protein>
    <submittedName>
        <fullName evidence="2">TatD family deoxyribonuclease</fullName>
    </submittedName>
</protein>
<dbReference type="Gene3D" id="3.20.20.140">
    <property type="entry name" value="Metal-dependent hydrolases"/>
    <property type="match status" value="1"/>
</dbReference>
<feature type="binding site" evidence="1">
    <location>
        <position position="164"/>
    </location>
    <ligand>
        <name>a divalent metal cation</name>
        <dbReference type="ChEBI" id="CHEBI:60240"/>
        <label>2</label>
    </ligand>
</feature>
<evidence type="ECO:0000256" key="1">
    <source>
        <dbReference type="PIRSR" id="PIRSR005902-1"/>
    </source>
</evidence>
<dbReference type="InterPro" id="IPR032466">
    <property type="entry name" value="Metal_Hydrolase"/>
</dbReference>
<reference evidence="2" key="1">
    <citation type="journal article" date="2020" name="mSystems">
        <title>Genome- and Community-Level Interaction Insights into Carbon Utilization and Element Cycling Functions of Hydrothermarchaeota in Hydrothermal Sediment.</title>
        <authorList>
            <person name="Zhou Z."/>
            <person name="Liu Y."/>
            <person name="Xu W."/>
            <person name="Pan J."/>
            <person name="Luo Z.H."/>
            <person name="Li M."/>
        </authorList>
    </citation>
    <scope>NUCLEOTIDE SEQUENCE [LARGE SCALE GENOMIC DNA]</scope>
    <source>
        <strain evidence="2">SpSt-123</strain>
    </source>
</reference>
<feature type="binding site" evidence="1">
    <location>
        <position position="212"/>
    </location>
    <ligand>
        <name>a divalent metal cation</name>
        <dbReference type="ChEBI" id="CHEBI:60240"/>
        <label>1</label>
    </ligand>
</feature>
<sequence length="259" mass="29648">MESSSNKQVASRGEWSGSYSLTDVHAHAYEYSSVELGQIEKEGIRIISVAEDLESSYTNISLSEEHYWIKPCIGVHPWNVSKTSVSVLKEIEKIVSRNEIACVGEIGLDTKFVPQSIDRQREFFLTQLKIGKEYDLPFNLHAAGTWTEVFDLLVKMDIDKAVFHWYTGPIDLLEKIGQHGYYISINPSIKIQEKHQKVAEEASLDMILVESDGPYTYRGLRLNSLMIKETIKLLSKLKKVEEHYLLEKLHVNTTKIFPQ</sequence>
<feature type="binding site" evidence="1">
    <location>
        <position position="141"/>
    </location>
    <ligand>
        <name>a divalent metal cation</name>
        <dbReference type="ChEBI" id="CHEBI:60240"/>
        <label>2</label>
    </ligand>
</feature>
<feature type="binding site" evidence="1">
    <location>
        <position position="27"/>
    </location>
    <ligand>
        <name>a divalent metal cation</name>
        <dbReference type="ChEBI" id="CHEBI:60240"/>
        <label>1</label>
    </ligand>
</feature>
<accession>A0A7C1I3H4</accession>
<proteinExistence type="predicted"/>
<gene>
    <name evidence="2" type="ORF">ENO04_01285</name>
</gene>
<name>A0A7C1I3H4_9CREN</name>
<keyword evidence="1" id="KW-0479">Metal-binding</keyword>
<dbReference type="GO" id="GO:0046872">
    <property type="term" value="F:metal ion binding"/>
    <property type="evidence" value="ECO:0007669"/>
    <property type="project" value="UniProtKB-KW"/>
</dbReference>
<feature type="binding site" evidence="1">
    <location>
        <position position="25"/>
    </location>
    <ligand>
        <name>a divalent metal cation</name>
        <dbReference type="ChEBI" id="CHEBI:60240"/>
        <label>1</label>
    </ligand>
</feature>
<evidence type="ECO:0000313" key="2">
    <source>
        <dbReference type="EMBL" id="HDS10245.1"/>
    </source>
</evidence>
<dbReference type="PANTHER" id="PTHR46124:SF2">
    <property type="entry name" value="D-AMINOACYL-TRNA DEACYLASE"/>
    <property type="match status" value="1"/>
</dbReference>
<dbReference type="PANTHER" id="PTHR46124">
    <property type="entry name" value="D-AMINOACYL-TRNA DEACYLASE"/>
    <property type="match status" value="1"/>
</dbReference>
<feature type="binding site" evidence="1">
    <location>
        <position position="105"/>
    </location>
    <ligand>
        <name>a divalent metal cation</name>
        <dbReference type="ChEBI" id="CHEBI:60240"/>
        <label>1</label>
    </ligand>
</feature>
<dbReference type="CDD" id="cd01310">
    <property type="entry name" value="TatD_DNAse"/>
    <property type="match status" value="1"/>
</dbReference>
<dbReference type="GO" id="GO:0016788">
    <property type="term" value="F:hydrolase activity, acting on ester bonds"/>
    <property type="evidence" value="ECO:0007669"/>
    <property type="project" value="InterPro"/>
</dbReference>
<dbReference type="SUPFAM" id="SSF51556">
    <property type="entry name" value="Metallo-dependent hydrolases"/>
    <property type="match status" value="1"/>
</dbReference>
<dbReference type="InterPro" id="IPR001130">
    <property type="entry name" value="TatD-like"/>
</dbReference>
<dbReference type="EMBL" id="DSDY01000044">
    <property type="protein sequence ID" value="HDS10245.1"/>
    <property type="molecule type" value="Genomic_DNA"/>
</dbReference>
<dbReference type="PIRSF" id="PIRSF005902">
    <property type="entry name" value="DNase_TatD"/>
    <property type="match status" value="1"/>
</dbReference>